<gene>
    <name evidence="1" type="ORF">SAMN05661093_05828</name>
</gene>
<sequence>MSEEDRPNRRDPADRAPRWLRFALATSSISDPGDNVVEINSILWRHGGC</sequence>
<reference evidence="1 2" key="1">
    <citation type="submission" date="2017-04" db="EMBL/GenBank/DDBJ databases">
        <authorList>
            <person name="Afonso C.L."/>
            <person name="Miller P.J."/>
            <person name="Scott M.A."/>
            <person name="Spackman E."/>
            <person name="Goraichik I."/>
            <person name="Dimitrov K.M."/>
            <person name="Suarez D.L."/>
            <person name="Swayne D.E."/>
        </authorList>
    </citation>
    <scope>NUCLEOTIDE SEQUENCE [LARGE SCALE GENOMIC DNA]</scope>
    <source>
        <strain evidence="1 2">DSM 43828</strain>
    </source>
</reference>
<evidence type="ECO:0000313" key="1">
    <source>
        <dbReference type="EMBL" id="SMD18574.1"/>
    </source>
</evidence>
<name>A0A1W2F9M1_KIBAR</name>
<dbReference type="AlphaFoldDB" id="A0A1W2F9M1"/>
<evidence type="ECO:0000313" key="2">
    <source>
        <dbReference type="Proteomes" id="UP000192674"/>
    </source>
</evidence>
<keyword evidence="2" id="KW-1185">Reference proteome</keyword>
<accession>A0A1W2F9M1</accession>
<proteinExistence type="predicted"/>
<dbReference type="Proteomes" id="UP000192674">
    <property type="component" value="Unassembled WGS sequence"/>
</dbReference>
<protein>
    <submittedName>
        <fullName evidence="1">Uncharacterized protein</fullName>
    </submittedName>
</protein>
<dbReference type="EMBL" id="FWXV01000005">
    <property type="protein sequence ID" value="SMD18574.1"/>
    <property type="molecule type" value="Genomic_DNA"/>
</dbReference>
<organism evidence="1 2">
    <name type="scientific">Kibdelosporangium aridum</name>
    <dbReference type="NCBI Taxonomy" id="2030"/>
    <lineage>
        <taxon>Bacteria</taxon>
        <taxon>Bacillati</taxon>
        <taxon>Actinomycetota</taxon>
        <taxon>Actinomycetes</taxon>
        <taxon>Pseudonocardiales</taxon>
        <taxon>Pseudonocardiaceae</taxon>
        <taxon>Kibdelosporangium</taxon>
    </lineage>
</organism>